<dbReference type="InParanoid" id="A0A1I5W034"/>
<accession>A0A1I5W034</accession>
<reference evidence="9 10" key="1">
    <citation type="submission" date="2016-10" db="EMBL/GenBank/DDBJ databases">
        <authorList>
            <person name="de Groot N.N."/>
        </authorList>
    </citation>
    <scope>NUCLEOTIDE SEQUENCE [LARGE SCALE GENOMIC DNA]</scope>
    <source>
        <strain evidence="9 10">DSM 43067</strain>
    </source>
</reference>
<feature type="transmembrane region" description="Helical" evidence="7">
    <location>
        <begin position="332"/>
        <end position="354"/>
    </location>
</feature>
<dbReference type="EMBL" id="FOVH01000022">
    <property type="protein sequence ID" value="SFQ13030.1"/>
    <property type="molecule type" value="Genomic_DNA"/>
</dbReference>
<feature type="transmembrane region" description="Helical" evidence="7">
    <location>
        <begin position="38"/>
        <end position="62"/>
    </location>
</feature>
<feature type="transmembrane region" description="Helical" evidence="7">
    <location>
        <begin position="361"/>
        <end position="381"/>
    </location>
</feature>
<evidence type="ECO:0000313" key="9">
    <source>
        <dbReference type="EMBL" id="SFQ13030.1"/>
    </source>
</evidence>
<dbReference type="CDD" id="cd17321">
    <property type="entry name" value="MFS_MMR_MDR_like"/>
    <property type="match status" value="1"/>
</dbReference>
<feature type="transmembrane region" description="Helical" evidence="7">
    <location>
        <begin position="138"/>
        <end position="157"/>
    </location>
</feature>
<dbReference type="InterPro" id="IPR036259">
    <property type="entry name" value="MFS_trans_sf"/>
</dbReference>
<feature type="transmembrane region" description="Helical" evidence="7">
    <location>
        <begin position="297"/>
        <end position="320"/>
    </location>
</feature>
<dbReference type="Proteomes" id="UP000183413">
    <property type="component" value="Unassembled WGS sequence"/>
</dbReference>
<proteinExistence type="predicted"/>
<dbReference type="InterPro" id="IPR011701">
    <property type="entry name" value="MFS"/>
</dbReference>
<keyword evidence="3" id="KW-1003">Cell membrane</keyword>
<sequence length="495" mass="49835">MTPAEAWVTPAARSTLEPVTETRHPHTRETSRLGGRGSLILITLCGATFMNGLDFSIVTVALPEIGRDLGFANAGSLQWVATACLLPTASLLPLFGRVADIVGRRRLFTLGVALFSAFSLIAGLATGPAMLICGRVGQGTAAAMIAPTAIALMTTVFPEGPQRTRALGVNGAVLSLGFVLGTLGGGMITSGLNWRWTMLFLVAVGALVLLSAATVLPRADTRVPARLDVPGAALASVGLFALVYGISTGAGAGWAGPPTVASLALAVLSLTAFLLVERWHPAPLIPLGLLNKPTVKWSGLLGFVTFGMCGGTTVLLSLYMQDVLGYSPLATGAAYLAEGATALIAGALAARLIASLGSARVMGLGLTVQGLSTGAMVLLPAQDGLAVLLPASGAMGFGHVLTVVGFITAMTSGLRDHEQGTAGGLSQLPQFLGGIGTAGLAAVVTARADALAPTTSPALATLGGLHAATLTAGMICLAGAALAVRFLRHPAVDAG</sequence>
<keyword evidence="5 7" id="KW-1133">Transmembrane helix</keyword>
<keyword evidence="6 7" id="KW-0472">Membrane</keyword>
<evidence type="ECO:0000256" key="7">
    <source>
        <dbReference type="SAM" id="Phobius"/>
    </source>
</evidence>
<dbReference type="PROSITE" id="PS50850">
    <property type="entry name" value="MFS"/>
    <property type="match status" value="1"/>
</dbReference>
<dbReference type="SUPFAM" id="SSF103473">
    <property type="entry name" value="MFS general substrate transporter"/>
    <property type="match status" value="1"/>
</dbReference>
<keyword evidence="10" id="KW-1185">Reference proteome</keyword>
<dbReference type="Gene3D" id="1.20.1720.10">
    <property type="entry name" value="Multidrug resistance protein D"/>
    <property type="match status" value="1"/>
</dbReference>
<dbReference type="AlphaFoldDB" id="A0A1I5W034"/>
<gene>
    <name evidence="9" type="ORF">SAMN04489713_122125</name>
</gene>
<dbReference type="Gene3D" id="1.20.1250.20">
    <property type="entry name" value="MFS general substrate transporter like domains"/>
    <property type="match status" value="1"/>
</dbReference>
<feature type="transmembrane region" description="Helical" evidence="7">
    <location>
        <begin position="77"/>
        <end position="95"/>
    </location>
</feature>
<feature type="transmembrane region" description="Helical" evidence="7">
    <location>
        <begin position="468"/>
        <end position="487"/>
    </location>
</feature>
<evidence type="ECO:0000259" key="8">
    <source>
        <dbReference type="PROSITE" id="PS50850"/>
    </source>
</evidence>
<feature type="transmembrane region" description="Helical" evidence="7">
    <location>
        <begin position="194"/>
        <end position="215"/>
    </location>
</feature>
<dbReference type="InterPro" id="IPR020846">
    <property type="entry name" value="MFS_dom"/>
</dbReference>
<protein>
    <submittedName>
        <fullName evidence="9">Drug resistance transporter, EmrB/QacA subfamily</fullName>
    </submittedName>
</protein>
<keyword evidence="4 7" id="KW-0812">Transmembrane</keyword>
<evidence type="ECO:0000256" key="4">
    <source>
        <dbReference type="ARBA" id="ARBA00022692"/>
    </source>
</evidence>
<comment type="subcellular location">
    <subcellularLocation>
        <location evidence="1">Cell membrane</location>
        <topology evidence="1">Multi-pass membrane protein</topology>
    </subcellularLocation>
</comment>
<evidence type="ECO:0000256" key="2">
    <source>
        <dbReference type="ARBA" id="ARBA00022448"/>
    </source>
</evidence>
<feature type="domain" description="Major facilitator superfamily (MFS) profile" evidence="8">
    <location>
        <begin position="40"/>
        <end position="491"/>
    </location>
</feature>
<evidence type="ECO:0000256" key="6">
    <source>
        <dbReference type="ARBA" id="ARBA00023136"/>
    </source>
</evidence>
<evidence type="ECO:0000256" key="3">
    <source>
        <dbReference type="ARBA" id="ARBA00022475"/>
    </source>
</evidence>
<feature type="transmembrane region" description="Helical" evidence="7">
    <location>
        <begin position="169"/>
        <end position="188"/>
    </location>
</feature>
<feature type="transmembrane region" description="Helical" evidence="7">
    <location>
        <begin position="227"/>
        <end position="247"/>
    </location>
</feature>
<evidence type="ECO:0000256" key="1">
    <source>
        <dbReference type="ARBA" id="ARBA00004651"/>
    </source>
</evidence>
<dbReference type="STRING" id="1993.SAMN04489713_122125"/>
<dbReference type="GO" id="GO:0022857">
    <property type="term" value="F:transmembrane transporter activity"/>
    <property type="evidence" value="ECO:0007669"/>
    <property type="project" value="InterPro"/>
</dbReference>
<dbReference type="eggNOG" id="COG0477">
    <property type="taxonomic scope" value="Bacteria"/>
</dbReference>
<feature type="transmembrane region" description="Helical" evidence="7">
    <location>
        <begin position="259"/>
        <end position="276"/>
    </location>
</feature>
<dbReference type="PANTHER" id="PTHR42718:SF46">
    <property type="entry name" value="BLR6921 PROTEIN"/>
    <property type="match status" value="1"/>
</dbReference>
<dbReference type="PANTHER" id="PTHR42718">
    <property type="entry name" value="MAJOR FACILITATOR SUPERFAMILY MULTIDRUG TRANSPORTER MFSC"/>
    <property type="match status" value="1"/>
</dbReference>
<keyword evidence="2" id="KW-0813">Transport</keyword>
<feature type="transmembrane region" description="Helical" evidence="7">
    <location>
        <begin position="387"/>
        <end position="410"/>
    </location>
</feature>
<feature type="transmembrane region" description="Helical" evidence="7">
    <location>
        <begin position="107"/>
        <end position="132"/>
    </location>
</feature>
<feature type="transmembrane region" description="Helical" evidence="7">
    <location>
        <begin position="431"/>
        <end position="448"/>
    </location>
</feature>
<dbReference type="GO" id="GO:0005886">
    <property type="term" value="C:plasma membrane"/>
    <property type="evidence" value="ECO:0007669"/>
    <property type="project" value="UniProtKB-SubCell"/>
</dbReference>
<evidence type="ECO:0000256" key="5">
    <source>
        <dbReference type="ARBA" id="ARBA00022989"/>
    </source>
</evidence>
<dbReference type="Pfam" id="PF07690">
    <property type="entry name" value="MFS_1"/>
    <property type="match status" value="1"/>
</dbReference>
<evidence type="ECO:0000313" key="10">
    <source>
        <dbReference type="Proteomes" id="UP000183413"/>
    </source>
</evidence>
<name>A0A1I5W034_9ACTN</name>
<organism evidence="9 10">
    <name type="scientific">Actinomadura madurae</name>
    <dbReference type="NCBI Taxonomy" id="1993"/>
    <lineage>
        <taxon>Bacteria</taxon>
        <taxon>Bacillati</taxon>
        <taxon>Actinomycetota</taxon>
        <taxon>Actinomycetes</taxon>
        <taxon>Streptosporangiales</taxon>
        <taxon>Thermomonosporaceae</taxon>
        <taxon>Actinomadura</taxon>
    </lineage>
</organism>